<reference evidence="3" key="1">
    <citation type="submission" date="2017-09" db="EMBL/GenBank/DDBJ databases">
        <title>Depth-based differentiation of microbial function through sediment-hosted aquifers and enrichment of novel symbionts in the deep terrestrial subsurface.</title>
        <authorList>
            <person name="Probst A.J."/>
            <person name="Ladd B."/>
            <person name="Jarett J.K."/>
            <person name="Geller-Mcgrath D.E."/>
            <person name="Sieber C.M.K."/>
            <person name="Emerson J.B."/>
            <person name="Anantharaman K."/>
            <person name="Thomas B.C."/>
            <person name="Malmstrom R."/>
            <person name="Stieglmeier M."/>
            <person name="Klingl A."/>
            <person name="Woyke T."/>
            <person name="Ryan C.M."/>
            <person name="Banfield J.F."/>
        </authorList>
    </citation>
    <scope>NUCLEOTIDE SEQUENCE [LARGE SCALE GENOMIC DNA]</scope>
</reference>
<dbReference type="Proteomes" id="UP000231436">
    <property type="component" value="Unassembled WGS sequence"/>
</dbReference>
<keyword evidence="1" id="KW-1133">Transmembrane helix</keyword>
<evidence type="ECO:0000256" key="1">
    <source>
        <dbReference type="SAM" id="Phobius"/>
    </source>
</evidence>
<evidence type="ECO:0000313" key="2">
    <source>
        <dbReference type="EMBL" id="PJE77101.1"/>
    </source>
</evidence>
<evidence type="ECO:0000313" key="3">
    <source>
        <dbReference type="Proteomes" id="UP000231436"/>
    </source>
</evidence>
<name>A0A2M8LI42_9BACT</name>
<accession>A0A2M8LI42</accession>
<feature type="transmembrane region" description="Helical" evidence="1">
    <location>
        <begin position="15"/>
        <end position="40"/>
    </location>
</feature>
<dbReference type="EMBL" id="PFEU01000006">
    <property type="protein sequence ID" value="PJE77101.1"/>
    <property type="molecule type" value="Genomic_DNA"/>
</dbReference>
<comment type="caution">
    <text evidence="2">The sequence shown here is derived from an EMBL/GenBank/DDBJ whole genome shotgun (WGS) entry which is preliminary data.</text>
</comment>
<keyword evidence="1" id="KW-0812">Transmembrane</keyword>
<proteinExistence type="predicted"/>
<sequence length="138" mass="14459">MQAPPYDIRNAHQGFITLISVIIVGAVGTSIAVSVILLGLSSSRTSFAIEQSSQAKALVNACVEEALQQIRDSIPYTGSGSLIFGQGDCSYVVTSQGGQDRTITALGTVGTIVRKAEVVINTITPSIGVVSWQELSDF</sequence>
<dbReference type="AlphaFoldDB" id="A0A2M8LI42"/>
<protein>
    <submittedName>
        <fullName evidence="2">Uncharacterized protein</fullName>
    </submittedName>
</protein>
<gene>
    <name evidence="2" type="ORF">COV05_00630</name>
</gene>
<organism evidence="2 3">
    <name type="scientific">Candidatus Uhrbacteria bacterium CG10_big_fil_rev_8_21_14_0_10_48_16</name>
    <dbReference type="NCBI Taxonomy" id="1975038"/>
    <lineage>
        <taxon>Bacteria</taxon>
        <taxon>Candidatus Uhriibacteriota</taxon>
    </lineage>
</organism>
<keyword evidence="1" id="KW-0472">Membrane</keyword>